<dbReference type="Gene3D" id="3.40.190.10">
    <property type="entry name" value="Periplasmic binding protein-like II"/>
    <property type="match status" value="1"/>
</dbReference>
<dbReference type="PANTHER" id="PTHR30290:SF9">
    <property type="entry name" value="OLIGOPEPTIDE-BINDING PROTEIN APPA"/>
    <property type="match status" value="1"/>
</dbReference>
<evidence type="ECO:0000313" key="6">
    <source>
        <dbReference type="EMBL" id="GAA1972449.1"/>
    </source>
</evidence>
<feature type="signal peptide" evidence="4">
    <location>
        <begin position="1"/>
        <end position="20"/>
    </location>
</feature>
<dbReference type="EMBL" id="BAAAOH010000001">
    <property type="protein sequence ID" value="GAA1972449.1"/>
    <property type="molecule type" value="Genomic_DNA"/>
</dbReference>
<evidence type="ECO:0000256" key="3">
    <source>
        <dbReference type="ARBA" id="ARBA00022729"/>
    </source>
</evidence>
<keyword evidence="7" id="KW-1185">Reference proteome</keyword>
<dbReference type="PIRSF" id="PIRSF002741">
    <property type="entry name" value="MppA"/>
    <property type="match status" value="1"/>
</dbReference>
<evidence type="ECO:0000256" key="4">
    <source>
        <dbReference type="SAM" id="SignalP"/>
    </source>
</evidence>
<evidence type="ECO:0000256" key="1">
    <source>
        <dbReference type="ARBA" id="ARBA00005695"/>
    </source>
</evidence>
<accession>A0ABN2RP04</accession>
<keyword evidence="3 4" id="KW-0732">Signal</keyword>
<dbReference type="SUPFAM" id="SSF53850">
    <property type="entry name" value="Periplasmic binding protein-like II"/>
    <property type="match status" value="1"/>
</dbReference>
<reference evidence="6 7" key="1">
    <citation type="journal article" date="2019" name="Int. J. Syst. Evol. Microbiol.">
        <title>The Global Catalogue of Microorganisms (GCM) 10K type strain sequencing project: providing services to taxonomists for standard genome sequencing and annotation.</title>
        <authorList>
            <consortium name="The Broad Institute Genomics Platform"/>
            <consortium name="The Broad Institute Genome Sequencing Center for Infectious Disease"/>
            <person name="Wu L."/>
            <person name="Ma J."/>
        </authorList>
    </citation>
    <scope>NUCLEOTIDE SEQUENCE [LARGE SCALE GENOMIC DNA]</scope>
    <source>
        <strain evidence="6 7">JCM 14902</strain>
    </source>
</reference>
<dbReference type="Pfam" id="PF00496">
    <property type="entry name" value="SBP_bac_5"/>
    <property type="match status" value="1"/>
</dbReference>
<evidence type="ECO:0000256" key="2">
    <source>
        <dbReference type="ARBA" id="ARBA00022448"/>
    </source>
</evidence>
<dbReference type="Proteomes" id="UP001500326">
    <property type="component" value="Unassembled WGS sequence"/>
</dbReference>
<dbReference type="RefSeq" id="WP_344057386.1">
    <property type="nucleotide sequence ID" value="NZ_BAAAOH010000001.1"/>
</dbReference>
<dbReference type="PROSITE" id="PS51257">
    <property type="entry name" value="PROKAR_LIPOPROTEIN"/>
    <property type="match status" value="1"/>
</dbReference>
<gene>
    <name evidence="6" type="ORF">GCM10009777_00510</name>
</gene>
<dbReference type="InterPro" id="IPR039424">
    <property type="entry name" value="SBP_5"/>
</dbReference>
<dbReference type="InterPro" id="IPR000914">
    <property type="entry name" value="SBP_5_dom"/>
</dbReference>
<feature type="domain" description="Solute-binding protein family 5" evidence="5">
    <location>
        <begin position="87"/>
        <end position="436"/>
    </location>
</feature>
<organism evidence="6 7">
    <name type="scientific">Microbacterium pumilum</name>
    <dbReference type="NCBI Taxonomy" id="344165"/>
    <lineage>
        <taxon>Bacteria</taxon>
        <taxon>Bacillati</taxon>
        <taxon>Actinomycetota</taxon>
        <taxon>Actinomycetes</taxon>
        <taxon>Micrococcales</taxon>
        <taxon>Microbacteriaceae</taxon>
        <taxon>Microbacterium</taxon>
    </lineage>
</organism>
<comment type="similarity">
    <text evidence="1">Belongs to the bacterial solute-binding protein 5 family.</text>
</comment>
<name>A0ABN2RP04_9MICO</name>
<keyword evidence="2" id="KW-0813">Transport</keyword>
<protein>
    <submittedName>
        <fullName evidence="6">ABC transporter substrate-binding protein</fullName>
    </submittedName>
</protein>
<sequence>MTKVSKGVIALAALAASALAITGCAGGGGSSATSSSAAWDGKQIASAVIALPAQTTSFNPTESASATDRVAAALMSSALYLQKEDGTVEPGLADGEAVFNDDLTEATVKLREATFSDGSPITANDVVATIQYEQSVPESVIASTTGKIKTVEAVDDGTVKFTFVSPYPSFEGVAGLLSIYPAAELADPDAYFKAPTVTSGQYTIKSGWASNKLELDANPEFWGGAPAIEHVTFQILADGNSALSQLQSGQVDFAGDLAPSYISQVEDTPGLRVEVSQVFGFFDLRLRNDHAPFDDANVRKAVNAAIDRTAIVSGIWGEYNAPQSGFWPAGMEGNDPDKSVEQDLDGAKELLAGTACESGCTVDMIYSDQDFAFSQQLALMVQEQLGKIGITLNLQNLDGATLIDRLFAGDFDLAPGAMTSGTNTPDQLLNLALNGNGPLSAEFTGYNSDEMNALIETAITNTAEKRTEAVEQIETLFSEDQSLVTIAPWVRGSATKLPEGVFSLVGASAIMATVK</sequence>
<dbReference type="Gene3D" id="3.10.105.10">
    <property type="entry name" value="Dipeptide-binding Protein, Domain 3"/>
    <property type="match status" value="1"/>
</dbReference>
<proteinExistence type="inferred from homology"/>
<dbReference type="InterPro" id="IPR030678">
    <property type="entry name" value="Peptide/Ni-bd"/>
</dbReference>
<dbReference type="CDD" id="cd00995">
    <property type="entry name" value="PBP2_NikA_DppA_OppA_like"/>
    <property type="match status" value="1"/>
</dbReference>
<feature type="chain" id="PRO_5045745685" evidence="4">
    <location>
        <begin position="21"/>
        <end position="515"/>
    </location>
</feature>
<evidence type="ECO:0000259" key="5">
    <source>
        <dbReference type="Pfam" id="PF00496"/>
    </source>
</evidence>
<evidence type="ECO:0000313" key="7">
    <source>
        <dbReference type="Proteomes" id="UP001500326"/>
    </source>
</evidence>
<dbReference type="PANTHER" id="PTHR30290">
    <property type="entry name" value="PERIPLASMIC BINDING COMPONENT OF ABC TRANSPORTER"/>
    <property type="match status" value="1"/>
</dbReference>
<comment type="caution">
    <text evidence="6">The sequence shown here is derived from an EMBL/GenBank/DDBJ whole genome shotgun (WGS) entry which is preliminary data.</text>
</comment>